<evidence type="ECO:0000313" key="1">
    <source>
        <dbReference type="EMBL" id="QBE97987.1"/>
    </source>
</evidence>
<dbReference type="KEGG" id="bpro:PMF13cell1_03550"/>
<gene>
    <name evidence="1" type="ORF">PMF13cell1_03550</name>
</gene>
<proteinExistence type="predicted"/>
<evidence type="ECO:0000313" key="2">
    <source>
        <dbReference type="Proteomes" id="UP000289794"/>
    </source>
</evidence>
<dbReference type="AlphaFoldDB" id="A0A4P6M3Q5"/>
<accession>A0A4P6M3Q5</accession>
<name>A0A4P6M3Q5_9FIRM</name>
<protein>
    <submittedName>
        <fullName evidence="1">Uncharacterized protein</fullName>
    </submittedName>
</protein>
<dbReference type="Proteomes" id="UP000289794">
    <property type="component" value="Chromosome"/>
</dbReference>
<reference evidence="1 2" key="1">
    <citation type="submission" date="2019-01" db="EMBL/GenBank/DDBJ databases">
        <title>PMF-metabolizing Aryl O-demethylase.</title>
        <authorList>
            <person name="Kim M."/>
        </authorList>
    </citation>
    <scope>NUCLEOTIDE SEQUENCE [LARGE SCALE GENOMIC DNA]</scope>
    <source>
        <strain evidence="1 2">PMF1</strain>
    </source>
</reference>
<sequence>MSDILEIKYTISYFDIEKMAMGRKETYELFPDGKVVLKCYETGNRKCLSKEVYTGTSEVDFQTILRRLLQCVSTADRCNQYVDDADAEIKIIYEFGRVDTIPRGYGNQEMDVERIIADYLARSEEKDNM</sequence>
<dbReference type="EMBL" id="CP035945">
    <property type="protein sequence ID" value="QBE97987.1"/>
    <property type="molecule type" value="Genomic_DNA"/>
</dbReference>
<organism evidence="1 2">
    <name type="scientific">Blautia producta</name>
    <dbReference type="NCBI Taxonomy" id="33035"/>
    <lineage>
        <taxon>Bacteria</taxon>
        <taxon>Bacillati</taxon>
        <taxon>Bacillota</taxon>
        <taxon>Clostridia</taxon>
        <taxon>Lachnospirales</taxon>
        <taxon>Lachnospiraceae</taxon>
        <taxon>Blautia</taxon>
    </lineage>
</organism>
<dbReference type="RefSeq" id="WP_130181577.1">
    <property type="nucleotide sequence ID" value="NZ_CP035945.1"/>
</dbReference>